<reference evidence="1 2" key="1">
    <citation type="submission" date="2018-06" db="EMBL/GenBank/DDBJ databases">
        <title>The draft genome sequence of Crocinitomix sp. SM1701.</title>
        <authorList>
            <person name="Zhang X."/>
        </authorList>
    </citation>
    <scope>NUCLEOTIDE SEQUENCE [LARGE SCALE GENOMIC DNA]</scope>
    <source>
        <strain evidence="1 2">SM1701</strain>
    </source>
</reference>
<dbReference type="Gene3D" id="2.60.120.260">
    <property type="entry name" value="Galactose-binding domain-like"/>
    <property type="match status" value="1"/>
</dbReference>
<keyword evidence="2" id="KW-1185">Reference proteome</keyword>
<evidence type="ECO:0000313" key="2">
    <source>
        <dbReference type="Proteomes" id="UP000249248"/>
    </source>
</evidence>
<dbReference type="SUPFAM" id="SSF51126">
    <property type="entry name" value="Pectin lyase-like"/>
    <property type="match status" value="1"/>
</dbReference>
<gene>
    <name evidence="1" type="ORF">DNU06_13845</name>
</gene>
<protein>
    <recommendedName>
        <fullName evidence="3">Right handed beta helix domain-containing protein</fullName>
    </recommendedName>
</protein>
<dbReference type="InterPro" id="IPR011050">
    <property type="entry name" value="Pectin_lyase_fold/virulence"/>
</dbReference>
<dbReference type="InterPro" id="IPR014867">
    <property type="entry name" value="Spore_coat_CotH_CotH2/3/7"/>
</dbReference>
<dbReference type="OrthoDB" id="6198791at2"/>
<evidence type="ECO:0008006" key="3">
    <source>
        <dbReference type="Google" id="ProtNLM"/>
    </source>
</evidence>
<dbReference type="AlphaFoldDB" id="A0A2W1NDQ8"/>
<dbReference type="RefSeq" id="WP_111064091.1">
    <property type="nucleotide sequence ID" value="NZ_JBHUCU010000037.1"/>
</dbReference>
<proteinExistence type="predicted"/>
<organism evidence="1 2">
    <name type="scientific">Putridiphycobacter roseus</name>
    <dbReference type="NCBI Taxonomy" id="2219161"/>
    <lineage>
        <taxon>Bacteria</taxon>
        <taxon>Pseudomonadati</taxon>
        <taxon>Bacteroidota</taxon>
        <taxon>Flavobacteriia</taxon>
        <taxon>Flavobacteriales</taxon>
        <taxon>Crocinitomicaceae</taxon>
        <taxon>Putridiphycobacter</taxon>
    </lineage>
</organism>
<dbReference type="Pfam" id="PF08757">
    <property type="entry name" value="CotH"/>
    <property type="match status" value="1"/>
</dbReference>
<evidence type="ECO:0000313" key="1">
    <source>
        <dbReference type="EMBL" id="PZE16206.1"/>
    </source>
</evidence>
<dbReference type="Proteomes" id="UP000249248">
    <property type="component" value="Unassembled WGS sequence"/>
</dbReference>
<dbReference type="PROSITE" id="PS51257">
    <property type="entry name" value="PROKAR_LIPOPROTEIN"/>
    <property type="match status" value="1"/>
</dbReference>
<dbReference type="EMBL" id="QKSB01000010">
    <property type="protein sequence ID" value="PZE16206.1"/>
    <property type="molecule type" value="Genomic_DNA"/>
</dbReference>
<accession>A0A2W1NDQ8</accession>
<comment type="caution">
    <text evidence="1">The sequence shown here is derived from an EMBL/GenBank/DDBJ whole genome shotgun (WGS) entry which is preliminary data.</text>
</comment>
<name>A0A2W1NDQ8_9FLAO</name>
<sequence>MKIIFFHIFILFFLFVGCNTQTNKIPNNEITITSDLEQVENISGDIKFTTSEPNFYLGGGDLMDETYAKSGSHAVKLDSNNLYGVNFKLENVKEGQFVRASIWQKKGAKDGTLIADIEGDGYAHKFRTFYDKRATGEDGWVQHNLVFVVTPGVKRIKIFVFAGGNDAYFDDFSVTILPNAPKNNLKNRLNLYIPEKSKNKLDGFISNALKSEIIASENKKYVKAFILDGEDSLKIKMKLKGDWTDHIKSGKTSFRIKVSGNNSFLGLKTFSIQHPKTRNYIHEWVFHQFSDIMGLLSTKYEFISVTINGFDYGVFALEEHFDKQLVESRKRREGPILKMDESGAWAFHYKLTQSDNEARFPVFNASMISLFKENRTLKNPKLKMNFEEGQVLLHLFKTGYLGIEEVFDIDQLAKFYALMELSAHNHALAWHNRRFYFNPVTQKIEHIVYDVIPFSIKDNFKSNVLHNLLENKHDEELVFDNAILLHRSFKEKYLFYINKMTEASYLDSLFSIVETALNENVEAIMVEEPHFSFNKEVYYKHAAFLKNEIPKLDSIWEVVLTEKNKVDDWISRVDYATIVDSFFVKEISINTYLKVIDSVNYALNFENYHPNSVHIIGYQSKLFGDSVLPFKETINIDAYVNKAQTASATTTYLPSKIVFTYNNIPNQLNYKAVFPFEKPGETTTRMRLETGFDPRNKSFSIQNNKIVFKGKVLIDRLIYIPSQYEVEIAAGTIIEFKNKGGLIINNTCNAIGTTERPIQLICKDGTSNGVTILKGKIARFEHVTISGLSNLAYEKWLLTGALTIYETPTILQHVKIENNHSEDALNIIRSHFEISDLIIQNTTSDGFDADFCTGTLKKSTFKNTGNDCIDFSGSVVTIDQLNAEKSGDKGISGGERSTLTLSNIQIDGAITGIASKDDSKVIGEKISIENAEVAFSAFQKKGEYAPALIDLKDAKWGNIQQVNLIDLKSVIIVNGVKEEGTKKLDIDKMYARFGEKQ</sequence>